<feature type="non-terminal residue" evidence="2">
    <location>
        <position position="1"/>
    </location>
</feature>
<evidence type="ECO:0000313" key="2">
    <source>
        <dbReference type="EMBL" id="CAI3977399.1"/>
    </source>
</evidence>
<dbReference type="Proteomes" id="UP001152797">
    <property type="component" value="Unassembled WGS sequence"/>
</dbReference>
<feature type="region of interest" description="Disordered" evidence="1">
    <location>
        <begin position="199"/>
        <end position="231"/>
    </location>
</feature>
<sequence>QWGPQSTSTAKWLKPGTPPPDVVTSYVLGPDFSLKDLRCHKNRAKPFFDMTRADSPSSVFALEDNFGFVLTLAVTYAPDGCFPPHSHFKEVFVDMADTYGIFPERTMRRVVKDITIDWAHYTGGQARAMGIHALNLAGRSEKVALLKKAIHMALVEGAAPHEAGRDPVDLAKQRFEKVLRQDMAKGNNLEKPEAIEVTKAEPDAGDKKDTQAIPNLPKAQPNVENKKKELATPSLPEAGDTLIRCSKAPDVTADKVDGCLGNRQEKHPLLPSPIVTTPGLPDQAAVLTEKLAAVKDGGDLLAAQNKVMKAVLRGSKRPSEEGQAEPQENENGEPLKVKKPRGAAKAAAAKAAGKPATAVKAAAKKRNKPTGHGEASAASPADHGEVSAASPSDAKPDEDGGGDDGTKPLTVKEQWDLKEPKLKAVGIPIPDSAGSKQWAVDQLYVNAAKGKLSPGIKHNAKGNGMISSIEALRMISLQLQDFLLLFEIASGFGRVAFCGVGYPVPRQAFVHLGNICAARFAMLAALALSVGAHFCVLDCQFIPTTGQEALRFPNQLHTHDASRTGHVMDQYHIVKLLQTIALKRVFKLDLAMPVPPDTSPEVNEVIEDSPVVELDLMLTSDAYPYREEHGPVDDISRLPTLELSPSVNADLDGSPLEPTPEPGPVEPPVARATPVVHVEQPVLPPTTVVTPGPFVDVSAGGDIPIATPSREVMKQYWSKFKKAKDETMKSHVTPNAAMASVVAPGSAPAMVTQPHDVVVASPATARPVEPAVVIPPHDMVVASPATERPVHPAVVTPSREVPAPDVVMSPPDLVVASPATSRPVEPAVVTQPHDMVVASPATARPVEPAVVTQPHDMVVASPATARPVEPAVVTLPHDMVVASPATARPVEPAVVTQPHDMVVASPATARPVEPAVVTQPHDVVVASPATARPVEPAVVTLPHDMVVASPATARPVEPAVVTQPHDVVVASPATARPVEPAVVTPSPEVPAPDVVMSPTDMVAAPPATPLVVTPSTPATPVEHHVARESTAAIKAALTRATTVDLTGQVAPANADAQADAAAVKAAEVMSSGCGNKFEWDKLYDMFLECKGDWLKSTLVLESLNTHAHERAGKWKTFSKKDLMEKYGDEIAVLDLIARKTADNMYESDLNFPDKEMRTYWCWDHNEEVDKNTRSNTVGTRSAGDLDTRTAGQSPLEWQDRLDICERVGLGVLEWPTSMVDALVQDMDKYLSPIESGRGVLEGFIATGSTDDDKIRLETQKLNNTILDYQKAAAHAKRHTTKPKAKSSGGRNKPAVEAAVQSQICCSLPKTFPLRTISLEVLEGEPRVFWAYKNLRLPWSRNAKEPYNVEIRIKDRRHSVDAFRTMMPGASRWVAIVYYDIAAFPQIPRLNMVQFFSDALFCNTYKALNTHHFREGLTLEIRMCMRWMLRIAHPHV</sequence>
<comment type="caution">
    <text evidence="2">The sequence shown here is derived from an EMBL/GenBank/DDBJ whole genome shotgun (WGS) entry which is preliminary data.</text>
</comment>
<feature type="non-terminal residue" evidence="2">
    <location>
        <position position="1435"/>
    </location>
</feature>
<feature type="compositionally biased region" description="Low complexity" evidence="1">
    <location>
        <begin position="343"/>
        <end position="361"/>
    </location>
</feature>
<feature type="compositionally biased region" description="Basic residues" evidence="1">
    <location>
        <begin position="1273"/>
        <end position="1284"/>
    </location>
</feature>
<evidence type="ECO:0000256" key="1">
    <source>
        <dbReference type="SAM" id="MobiDB-lite"/>
    </source>
</evidence>
<name>A0A9P1BQ60_9DINO</name>
<feature type="region of interest" description="Disordered" evidence="1">
    <location>
        <begin position="314"/>
        <end position="415"/>
    </location>
</feature>
<reference evidence="2" key="1">
    <citation type="submission" date="2022-10" db="EMBL/GenBank/DDBJ databases">
        <authorList>
            <person name="Chen Y."/>
            <person name="Dougan E. K."/>
            <person name="Chan C."/>
            <person name="Rhodes N."/>
            <person name="Thang M."/>
        </authorList>
    </citation>
    <scope>NUCLEOTIDE SEQUENCE</scope>
</reference>
<organism evidence="2">
    <name type="scientific">Cladocopium goreaui</name>
    <dbReference type="NCBI Taxonomy" id="2562237"/>
    <lineage>
        <taxon>Eukaryota</taxon>
        <taxon>Sar</taxon>
        <taxon>Alveolata</taxon>
        <taxon>Dinophyceae</taxon>
        <taxon>Suessiales</taxon>
        <taxon>Symbiodiniaceae</taxon>
        <taxon>Cladocopium</taxon>
    </lineage>
</organism>
<dbReference type="EMBL" id="CAMXCT010000339">
    <property type="protein sequence ID" value="CAI3977399.1"/>
    <property type="molecule type" value="Genomic_DNA"/>
</dbReference>
<keyword evidence="4" id="KW-1185">Reference proteome</keyword>
<evidence type="ECO:0000313" key="3">
    <source>
        <dbReference type="EMBL" id="CAL4764711.1"/>
    </source>
</evidence>
<protein>
    <submittedName>
        <fullName evidence="2">Uncharacterized protein</fullName>
    </submittedName>
</protein>
<feature type="region of interest" description="Disordered" evidence="1">
    <location>
        <begin position="1273"/>
        <end position="1292"/>
    </location>
</feature>
<feature type="compositionally biased region" description="Basic and acidic residues" evidence="1">
    <location>
        <begin position="199"/>
        <end position="210"/>
    </location>
</feature>
<accession>A0A9P1BQ60</accession>
<dbReference type="EMBL" id="CAMXCT030000339">
    <property type="protein sequence ID" value="CAL4764711.1"/>
    <property type="molecule type" value="Genomic_DNA"/>
</dbReference>
<evidence type="ECO:0000313" key="4">
    <source>
        <dbReference type="Proteomes" id="UP001152797"/>
    </source>
</evidence>
<dbReference type="EMBL" id="CAMXCT020000339">
    <property type="protein sequence ID" value="CAL1130774.1"/>
    <property type="molecule type" value="Genomic_DNA"/>
</dbReference>
<gene>
    <name evidence="2" type="ORF">C1SCF055_LOCUS5543</name>
</gene>
<proteinExistence type="predicted"/>
<feature type="region of interest" description="Disordered" evidence="1">
    <location>
        <begin position="645"/>
        <end position="664"/>
    </location>
</feature>
<reference evidence="3 4" key="2">
    <citation type="submission" date="2024-05" db="EMBL/GenBank/DDBJ databases">
        <authorList>
            <person name="Chen Y."/>
            <person name="Shah S."/>
            <person name="Dougan E. K."/>
            <person name="Thang M."/>
            <person name="Chan C."/>
        </authorList>
    </citation>
    <scope>NUCLEOTIDE SEQUENCE [LARGE SCALE GENOMIC DNA]</scope>
</reference>